<evidence type="ECO:0000313" key="5">
    <source>
        <dbReference type="EMBL" id="KAJ8922121.1"/>
    </source>
</evidence>
<dbReference type="SUPFAM" id="SSF46966">
    <property type="entry name" value="Spectrin repeat"/>
    <property type="match status" value="2"/>
</dbReference>
<feature type="domain" description="SESTD1-like spectrin repeats region" evidence="4">
    <location>
        <begin position="391"/>
        <end position="492"/>
    </location>
</feature>
<gene>
    <name evidence="5" type="ORF">NQ315_004055</name>
</gene>
<keyword evidence="3" id="KW-1133">Transmembrane helix</keyword>
<feature type="transmembrane region" description="Helical" evidence="3">
    <location>
        <begin position="963"/>
        <end position="982"/>
    </location>
</feature>
<keyword evidence="3" id="KW-0472">Membrane</keyword>
<protein>
    <recommendedName>
        <fullName evidence="4">SESTD1-like spectrin repeats region domain-containing protein</fullName>
    </recommendedName>
</protein>
<dbReference type="GO" id="GO:0010314">
    <property type="term" value="F:phosphatidylinositol-5-phosphate binding"/>
    <property type="evidence" value="ECO:0007669"/>
    <property type="project" value="TreeGrafter"/>
</dbReference>
<keyword evidence="6" id="KW-1185">Reference proteome</keyword>
<feature type="non-terminal residue" evidence="5">
    <location>
        <position position="983"/>
    </location>
</feature>
<feature type="compositionally biased region" description="Polar residues" evidence="2">
    <location>
        <begin position="764"/>
        <end position="776"/>
    </location>
</feature>
<dbReference type="Proteomes" id="UP001159042">
    <property type="component" value="Unassembled WGS sequence"/>
</dbReference>
<evidence type="ECO:0000256" key="1">
    <source>
        <dbReference type="ARBA" id="ARBA00022737"/>
    </source>
</evidence>
<sequence length="983" mass="112197">MEFRLDASCLLGRTVVIPGGRDKEGHPFLLVTIPAESPPLDIVLSLQYLFSIFSKTSRSKGITVIIDARKGPWKVARSCIRQVYTVCSSEELAQVIVLRPDAFWDKQRVENCTSYQKDNQVIFIPRSRLNKFVDLSQLPTEIGGNLVYDHEKWIATRQKVEEFYNDCEVTLKELNELYQYVLRSNTLRPSQIEDVINTSSEMAESTKMLVHNAVETGRELVQNIEYDNRTRKLAAEDMELMSTPQDTLDTIETIDEIINTVKNKQQEIETAWTKMEKTFVDTKDLSQLEDGVVKVVNWILGPAENLLNSKQKVGYDVSSAEELRREHEAIEMQCWETYGSYAELIHKINSFANNDNLSAQHKDLISQKDFMDFVCKSFALRLERRRNILITSLRFFRLVSEYFDRTGEVFDSLVMGSNVADFKTAGVKLKELQESQANLDAVEREIVKEGEKLSDMLSMPVKDSLGREISVDYSEDIINIRDILDATTARKNIFCDSVELQKLTLEQVTHIDSYEKDAAQAIQWLDDLLQVMLKDHGHVGCSVGEIQRQKEEHQNFQETAKGTYNYGCQLLNASLVLRQSCKLPLDDHANLYQKLRISWQRLLSVSQEQMTRLRVSAVFHRSVEDQCNQLRDLREAVATIPLMDLAKKRERVNYYFSLREKLIVEVGRMVRLGRLLRSRLKDPLYYGEKLLSSFASSDSEDLEELCDSIANNEIAVEAISERLTEVTGLAEELDQALHSAQQDCLVFSTASTSTSSLTEPINTISKTMESNPTNPEKGTKAEDLRSDEEFLTASDSTLQHSRSSSYNTASECEHRYSPWWDHGKDDVRENISKEKMVLAVGCPELPLASEVLKPSPEVPPGKIVHEVTETTHIKVQQSHTLGVASFVLTSETVRDKNNDRNETAVKREEIIKVTDVDGKEVVIPVGIDQDVDEDLMRRMKEVGRSEDEAWKSYHNVTKQAIKAWLYFVVLILLAFSFLDLFVH</sequence>
<evidence type="ECO:0000313" key="6">
    <source>
        <dbReference type="Proteomes" id="UP001159042"/>
    </source>
</evidence>
<dbReference type="GO" id="GO:0043325">
    <property type="term" value="F:phosphatidylinositol-3,4-bisphosphate binding"/>
    <property type="evidence" value="ECO:0007669"/>
    <property type="project" value="TreeGrafter"/>
</dbReference>
<dbReference type="PANTHER" id="PTHR46607:SF1">
    <property type="entry name" value="SEC14 DOMAIN AND SPECTRIN REPEAT-CONTAINING PROTEIN 1"/>
    <property type="match status" value="1"/>
</dbReference>
<dbReference type="Pfam" id="PF24915">
    <property type="entry name" value="Spectrin_SESTD1"/>
    <property type="match status" value="1"/>
</dbReference>
<organism evidence="5 6">
    <name type="scientific">Exocentrus adspersus</name>
    <dbReference type="NCBI Taxonomy" id="1586481"/>
    <lineage>
        <taxon>Eukaryota</taxon>
        <taxon>Metazoa</taxon>
        <taxon>Ecdysozoa</taxon>
        <taxon>Arthropoda</taxon>
        <taxon>Hexapoda</taxon>
        <taxon>Insecta</taxon>
        <taxon>Pterygota</taxon>
        <taxon>Neoptera</taxon>
        <taxon>Endopterygota</taxon>
        <taxon>Coleoptera</taxon>
        <taxon>Polyphaga</taxon>
        <taxon>Cucujiformia</taxon>
        <taxon>Chrysomeloidea</taxon>
        <taxon>Cerambycidae</taxon>
        <taxon>Lamiinae</taxon>
        <taxon>Acanthocinini</taxon>
        <taxon>Exocentrus</taxon>
    </lineage>
</organism>
<dbReference type="PANTHER" id="PTHR46607">
    <property type="entry name" value="SEC14 DOMAIN AND SPECTRIN REPEAT-CONTAINING PROTEIN 1"/>
    <property type="match status" value="1"/>
</dbReference>
<dbReference type="GO" id="GO:0070273">
    <property type="term" value="F:phosphatidylinositol-4-phosphate binding"/>
    <property type="evidence" value="ECO:0007669"/>
    <property type="project" value="TreeGrafter"/>
</dbReference>
<comment type="caution">
    <text evidence="5">The sequence shown here is derived from an EMBL/GenBank/DDBJ whole genome shotgun (WGS) entry which is preliminary data.</text>
</comment>
<dbReference type="GO" id="GO:0005546">
    <property type="term" value="F:phosphatidylinositol-4,5-bisphosphate binding"/>
    <property type="evidence" value="ECO:0007669"/>
    <property type="project" value="TreeGrafter"/>
</dbReference>
<evidence type="ECO:0000256" key="2">
    <source>
        <dbReference type="SAM" id="MobiDB-lite"/>
    </source>
</evidence>
<evidence type="ECO:0000259" key="4">
    <source>
        <dbReference type="Pfam" id="PF24915"/>
    </source>
</evidence>
<proteinExistence type="predicted"/>
<dbReference type="AlphaFoldDB" id="A0AAV8W8B5"/>
<dbReference type="InterPro" id="IPR056804">
    <property type="entry name" value="Spectrin_SESTD1"/>
</dbReference>
<keyword evidence="1" id="KW-0677">Repeat</keyword>
<keyword evidence="3" id="KW-0812">Transmembrane</keyword>
<accession>A0AAV8W8B5</accession>
<dbReference type="Gene3D" id="1.20.58.60">
    <property type="match status" value="2"/>
</dbReference>
<name>A0AAV8W8B5_9CUCU</name>
<dbReference type="GO" id="GO:0080025">
    <property type="term" value="F:phosphatidylinositol-3,5-bisphosphate binding"/>
    <property type="evidence" value="ECO:0007669"/>
    <property type="project" value="TreeGrafter"/>
</dbReference>
<dbReference type="GO" id="GO:0032266">
    <property type="term" value="F:phosphatidylinositol-3-phosphate binding"/>
    <property type="evidence" value="ECO:0007669"/>
    <property type="project" value="TreeGrafter"/>
</dbReference>
<dbReference type="EMBL" id="JANEYG010000007">
    <property type="protein sequence ID" value="KAJ8922121.1"/>
    <property type="molecule type" value="Genomic_DNA"/>
</dbReference>
<feature type="region of interest" description="Disordered" evidence="2">
    <location>
        <begin position="764"/>
        <end position="785"/>
    </location>
</feature>
<reference evidence="5 6" key="1">
    <citation type="journal article" date="2023" name="Insect Mol. Biol.">
        <title>Genome sequencing provides insights into the evolution of gene families encoding plant cell wall-degrading enzymes in longhorned beetles.</title>
        <authorList>
            <person name="Shin N.R."/>
            <person name="Okamura Y."/>
            <person name="Kirsch R."/>
            <person name="Pauchet Y."/>
        </authorList>
    </citation>
    <scope>NUCLEOTIDE SEQUENCE [LARGE SCALE GENOMIC DNA]</scope>
    <source>
        <strain evidence="5">EAD_L_NR</strain>
    </source>
</reference>
<evidence type="ECO:0000256" key="3">
    <source>
        <dbReference type="SAM" id="Phobius"/>
    </source>
</evidence>